<reference evidence="1" key="2">
    <citation type="submission" date="2020-09" db="EMBL/GenBank/DDBJ databases">
        <authorList>
            <person name="Sun Q."/>
            <person name="Zhou Y."/>
        </authorList>
    </citation>
    <scope>NUCLEOTIDE SEQUENCE</scope>
    <source>
        <strain evidence="1">CGMCC 1.15152</strain>
    </source>
</reference>
<evidence type="ECO:0000313" key="1">
    <source>
        <dbReference type="EMBL" id="GGD35504.1"/>
    </source>
</evidence>
<keyword evidence="2" id="KW-1185">Reference proteome</keyword>
<name>A0A916YA11_9MICO</name>
<gene>
    <name evidence="1" type="ORF">GCM10010915_15050</name>
</gene>
<proteinExistence type="predicted"/>
<dbReference type="Proteomes" id="UP000633205">
    <property type="component" value="Unassembled WGS sequence"/>
</dbReference>
<organism evidence="1 2">
    <name type="scientific">Microbacterium faecale</name>
    <dbReference type="NCBI Taxonomy" id="1804630"/>
    <lineage>
        <taxon>Bacteria</taxon>
        <taxon>Bacillati</taxon>
        <taxon>Actinomycetota</taxon>
        <taxon>Actinomycetes</taxon>
        <taxon>Micrococcales</taxon>
        <taxon>Microbacteriaceae</taxon>
        <taxon>Microbacterium</taxon>
    </lineage>
</organism>
<accession>A0A916YA11</accession>
<comment type="caution">
    <text evidence="1">The sequence shown here is derived from an EMBL/GenBank/DDBJ whole genome shotgun (WGS) entry which is preliminary data.</text>
</comment>
<dbReference type="AlphaFoldDB" id="A0A916YA11"/>
<dbReference type="EMBL" id="BMHO01000001">
    <property type="protein sequence ID" value="GGD35504.1"/>
    <property type="molecule type" value="Genomic_DNA"/>
</dbReference>
<evidence type="ECO:0000313" key="2">
    <source>
        <dbReference type="Proteomes" id="UP000633205"/>
    </source>
</evidence>
<protein>
    <submittedName>
        <fullName evidence="1">Uncharacterized protein</fullName>
    </submittedName>
</protein>
<reference evidence="1" key="1">
    <citation type="journal article" date="2014" name="Int. J. Syst. Evol. Microbiol.">
        <title>Complete genome sequence of Corynebacterium casei LMG S-19264T (=DSM 44701T), isolated from a smear-ripened cheese.</title>
        <authorList>
            <consortium name="US DOE Joint Genome Institute (JGI-PGF)"/>
            <person name="Walter F."/>
            <person name="Albersmeier A."/>
            <person name="Kalinowski J."/>
            <person name="Ruckert C."/>
        </authorList>
    </citation>
    <scope>NUCLEOTIDE SEQUENCE</scope>
    <source>
        <strain evidence="1">CGMCC 1.15152</strain>
    </source>
</reference>
<sequence>MVFWGKRKRAETEKQDAADKDLAVRAQTALVATDERIRTTLDELEFASAELGANATKDLRDGLDAVKQHMREAFELHQLNHDHIPDTPEELRTRNARIVQLCDWAENVLDERTEVLRERIEKIREAPSVREQTAREAERIAGLLPGAEQTIERLRHRYSAEALQRIGANPTEGHQLIEFARHSIDVARRRREAGRRDDALVALEAAIEAVRRAQRILDAVDDFEIEAIRAQNTLADVVADSRSDIAEARLERQTTGVTTAIAALEDALGALTPPGVSGDPFSELARVSELNAALDQAREHAQRHIPSLEHVSHDVDASDRAITSARSFIDSHRGAIGADARTRLAEAERIRIDAGTLVADEDTRERAQQLARRSASLAHEAMQIAQRDIDRARQDNWGGPGMGMGMGGGYGRRGGMGGGDMLGGLIGGAILGGLIGDIFD</sequence>
<dbReference type="RefSeq" id="WP_188711663.1">
    <property type="nucleotide sequence ID" value="NZ_BMHO01000001.1"/>
</dbReference>